<proteinExistence type="predicted"/>
<dbReference type="GeneID" id="64634780"/>
<dbReference type="Proteomes" id="UP000807769">
    <property type="component" value="Unassembled WGS sequence"/>
</dbReference>
<sequence>MKLSLVFSVLASIVVLATAYPTQGAAGIAKRSSDVEKRNLEELDVNDSDYTYKKYKRNEGKRDS</sequence>
<evidence type="ECO:0000256" key="1">
    <source>
        <dbReference type="SAM" id="SignalP"/>
    </source>
</evidence>
<dbReference type="RefSeq" id="XP_041189600.1">
    <property type="nucleotide sequence ID" value="XM_041340764.1"/>
</dbReference>
<gene>
    <name evidence="2" type="ORF">BJ212DRAFT_1484271</name>
</gene>
<accession>A0A9P7E482</accession>
<keyword evidence="1" id="KW-0732">Signal</keyword>
<dbReference type="OrthoDB" id="2679982at2759"/>
<organism evidence="2 3">
    <name type="scientific">Suillus subaureus</name>
    <dbReference type="NCBI Taxonomy" id="48587"/>
    <lineage>
        <taxon>Eukaryota</taxon>
        <taxon>Fungi</taxon>
        <taxon>Dikarya</taxon>
        <taxon>Basidiomycota</taxon>
        <taxon>Agaricomycotina</taxon>
        <taxon>Agaricomycetes</taxon>
        <taxon>Agaricomycetidae</taxon>
        <taxon>Boletales</taxon>
        <taxon>Suillineae</taxon>
        <taxon>Suillaceae</taxon>
        <taxon>Suillus</taxon>
    </lineage>
</organism>
<comment type="caution">
    <text evidence="2">The sequence shown here is derived from an EMBL/GenBank/DDBJ whole genome shotgun (WGS) entry which is preliminary data.</text>
</comment>
<feature type="signal peptide" evidence="1">
    <location>
        <begin position="1"/>
        <end position="19"/>
    </location>
</feature>
<evidence type="ECO:0000313" key="2">
    <source>
        <dbReference type="EMBL" id="KAG1810704.1"/>
    </source>
</evidence>
<feature type="chain" id="PRO_5040156958" evidence="1">
    <location>
        <begin position="20"/>
        <end position="64"/>
    </location>
</feature>
<keyword evidence="3" id="KW-1185">Reference proteome</keyword>
<reference evidence="2" key="1">
    <citation type="journal article" date="2020" name="New Phytol.">
        <title>Comparative genomics reveals dynamic genome evolution in host specialist ectomycorrhizal fungi.</title>
        <authorList>
            <person name="Lofgren L.A."/>
            <person name="Nguyen N.H."/>
            <person name="Vilgalys R."/>
            <person name="Ruytinx J."/>
            <person name="Liao H.L."/>
            <person name="Branco S."/>
            <person name="Kuo A."/>
            <person name="LaButti K."/>
            <person name="Lipzen A."/>
            <person name="Andreopoulos W."/>
            <person name="Pangilinan J."/>
            <person name="Riley R."/>
            <person name="Hundley H."/>
            <person name="Na H."/>
            <person name="Barry K."/>
            <person name="Grigoriev I.V."/>
            <person name="Stajich J.E."/>
            <person name="Kennedy P.G."/>
        </authorList>
    </citation>
    <scope>NUCLEOTIDE SEQUENCE</scope>
    <source>
        <strain evidence="2">MN1</strain>
    </source>
</reference>
<name>A0A9P7E482_9AGAM</name>
<evidence type="ECO:0000313" key="3">
    <source>
        <dbReference type="Proteomes" id="UP000807769"/>
    </source>
</evidence>
<dbReference type="AlphaFoldDB" id="A0A9P7E482"/>
<dbReference type="EMBL" id="JABBWG010000032">
    <property type="protein sequence ID" value="KAG1810704.1"/>
    <property type="molecule type" value="Genomic_DNA"/>
</dbReference>
<protein>
    <submittedName>
        <fullName evidence="2">Uncharacterized protein</fullName>
    </submittedName>
</protein>